<accession>A0A1I4N963</accession>
<gene>
    <name evidence="2" type="ORF">SAMN02983006_02842</name>
</gene>
<proteinExistence type="predicted"/>
<dbReference type="RefSeq" id="WP_089862814.1">
    <property type="nucleotide sequence ID" value="NZ_FOTI01000072.1"/>
</dbReference>
<dbReference type="AlphaFoldDB" id="A0A1I4N963"/>
<evidence type="ECO:0000313" key="2">
    <source>
        <dbReference type="EMBL" id="SFM11916.1"/>
    </source>
</evidence>
<protein>
    <submittedName>
        <fullName evidence="2">Uncharacterized protein</fullName>
    </submittedName>
</protein>
<reference evidence="2 3" key="1">
    <citation type="submission" date="2016-10" db="EMBL/GenBank/DDBJ databases">
        <authorList>
            <person name="de Groot N.N."/>
        </authorList>
    </citation>
    <scope>NUCLEOTIDE SEQUENCE [LARGE SCALE GENOMIC DNA]</scope>
    <source>
        <strain evidence="2 3">ATCC 51327</strain>
    </source>
</reference>
<dbReference type="OrthoDB" id="2612926at2"/>
<evidence type="ECO:0000256" key="1">
    <source>
        <dbReference type="SAM" id="SignalP"/>
    </source>
</evidence>
<dbReference type="EMBL" id="FOTI01000072">
    <property type="protein sequence ID" value="SFM11916.1"/>
    <property type="molecule type" value="Genomic_DNA"/>
</dbReference>
<organism evidence="2 3">
    <name type="scientific">Halanaerobium salsuginis</name>
    <dbReference type="NCBI Taxonomy" id="29563"/>
    <lineage>
        <taxon>Bacteria</taxon>
        <taxon>Bacillati</taxon>
        <taxon>Bacillota</taxon>
        <taxon>Clostridia</taxon>
        <taxon>Halanaerobiales</taxon>
        <taxon>Halanaerobiaceae</taxon>
        <taxon>Halanaerobium</taxon>
    </lineage>
</organism>
<feature type="signal peptide" evidence="1">
    <location>
        <begin position="1"/>
        <end position="21"/>
    </location>
</feature>
<dbReference type="STRING" id="29563.SAMN02983006_02842"/>
<dbReference type="Proteomes" id="UP000199006">
    <property type="component" value="Unassembled WGS sequence"/>
</dbReference>
<dbReference type="PROSITE" id="PS51257">
    <property type="entry name" value="PROKAR_LIPOPROTEIN"/>
    <property type="match status" value="1"/>
</dbReference>
<keyword evidence="1" id="KW-0732">Signal</keyword>
<feature type="chain" id="PRO_5011790810" evidence="1">
    <location>
        <begin position="22"/>
        <end position="188"/>
    </location>
</feature>
<sequence>MKKTTLLVLAFLLIISCSVSANDFRNTSWGMSKAEVKEAETKVLEAEKENLLVYQDKVLGFPTGVSYIFAKGKLVRAKYFIIESHVDKNDYISDYATLFEALRSKYGNKYEDHHYWDNELFKKYPKYWGLAVSLGHHYYYSKWKTDTTSVLLYLKGQDYKTNLGIEYSSRELQKLEYEVKNEEIEQKL</sequence>
<keyword evidence="3" id="KW-1185">Reference proteome</keyword>
<name>A0A1I4N963_9FIRM</name>
<evidence type="ECO:0000313" key="3">
    <source>
        <dbReference type="Proteomes" id="UP000199006"/>
    </source>
</evidence>